<feature type="transmembrane region" description="Helical" evidence="1">
    <location>
        <begin position="176"/>
        <end position="199"/>
    </location>
</feature>
<feature type="transmembrane region" description="Helical" evidence="1">
    <location>
        <begin position="12"/>
        <end position="37"/>
    </location>
</feature>
<accession>A0A6J4QDQ5</accession>
<keyword evidence="2" id="KW-0378">Hydrolase</keyword>
<dbReference type="AlphaFoldDB" id="A0A6J4QDQ5"/>
<keyword evidence="1" id="KW-0812">Transmembrane</keyword>
<dbReference type="PANTHER" id="PTHR35531">
    <property type="entry name" value="INNER MEMBRANE PROTEIN YBCI-RELATED"/>
    <property type="match status" value="1"/>
</dbReference>
<dbReference type="Pfam" id="PF04307">
    <property type="entry name" value="YdjM"/>
    <property type="match status" value="1"/>
</dbReference>
<keyword evidence="1" id="KW-0472">Membrane</keyword>
<dbReference type="InterPro" id="IPR007404">
    <property type="entry name" value="YdjM-like"/>
</dbReference>
<dbReference type="EMBL" id="CADCVE010000009">
    <property type="protein sequence ID" value="CAA9440910.1"/>
    <property type="molecule type" value="Genomic_DNA"/>
</dbReference>
<name>A0A6J4QDQ5_9ACTN</name>
<reference evidence="2" key="1">
    <citation type="submission" date="2020-02" db="EMBL/GenBank/DDBJ databases">
        <authorList>
            <person name="Meier V. D."/>
        </authorList>
    </citation>
    <scope>NUCLEOTIDE SEQUENCE</scope>
    <source>
        <strain evidence="2">AVDCRST_MAG28</strain>
    </source>
</reference>
<evidence type="ECO:0000256" key="1">
    <source>
        <dbReference type="SAM" id="Phobius"/>
    </source>
</evidence>
<protein>
    <submittedName>
        <fullName evidence="2">Membrane-bound metal-dependent hydrolase YdjM, induced during SOS response</fullName>
    </submittedName>
</protein>
<dbReference type="GO" id="GO:0016787">
    <property type="term" value="F:hydrolase activity"/>
    <property type="evidence" value="ECO:0007669"/>
    <property type="project" value="UniProtKB-KW"/>
</dbReference>
<gene>
    <name evidence="2" type="ORF">AVDCRST_MAG28-228</name>
</gene>
<proteinExistence type="predicted"/>
<dbReference type="PANTHER" id="PTHR35531:SF1">
    <property type="entry name" value="INNER MEMBRANE PROTEIN YBCI-RELATED"/>
    <property type="match status" value="1"/>
</dbReference>
<keyword evidence="1" id="KW-1133">Transmembrane helix</keyword>
<evidence type="ECO:0000313" key="2">
    <source>
        <dbReference type="EMBL" id="CAA9440910.1"/>
    </source>
</evidence>
<organism evidence="2">
    <name type="scientific">uncultured Rubrobacteraceae bacterium</name>
    <dbReference type="NCBI Taxonomy" id="349277"/>
    <lineage>
        <taxon>Bacteria</taxon>
        <taxon>Bacillati</taxon>
        <taxon>Actinomycetota</taxon>
        <taxon>Rubrobacteria</taxon>
        <taxon>Rubrobacterales</taxon>
        <taxon>Rubrobacteraceae</taxon>
        <taxon>environmental samples</taxon>
    </lineage>
</organism>
<sequence length="204" mass="21666">MRIIVFEVPRVVGLLFALNATTHAIFGVAALAGVSLLTGNEPPLYAYPAAVVASWVPDVDNPRSRLGNGLSRTKVPVLDVISRPVSWALRITSFTLFRTVGHRTLTHSLLGVSLFAVLISPVAPLSPELFLALLAGYVSHLFADALNKRGVPLLWPVKSTFRFLPRGVRSGGVTELFVAVVLAVAAGFGVYALHLAGAFTSGIL</sequence>